<reference evidence="3" key="2">
    <citation type="submission" date="2024-04" db="EMBL/GenBank/DDBJ databases">
        <authorList>
            <person name="Chen Y."/>
            <person name="Shah S."/>
            <person name="Dougan E. K."/>
            <person name="Thang M."/>
            <person name="Chan C."/>
        </authorList>
    </citation>
    <scope>NUCLEOTIDE SEQUENCE [LARGE SCALE GENOMIC DNA]</scope>
</reference>
<evidence type="ECO:0000313" key="4">
    <source>
        <dbReference type="Proteomes" id="UP001152797"/>
    </source>
</evidence>
<reference evidence="2" key="1">
    <citation type="submission" date="2022-10" db="EMBL/GenBank/DDBJ databases">
        <authorList>
            <person name="Chen Y."/>
            <person name="Dougan E. K."/>
            <person name="Chan C."/>
            <person name="Rhodes N."/>
            <person name="Thang M."/>
        </authorList>
    </citation>
    <scope>NUCLEOTIDE SEQUENCE</scope>
</reference>
<sequence length="642" mass="70673">MPGGYDSIPGAGVSDWLSGLWDTAGLDDTADGDEIRLAQSPQWGLTVQPSFFSAPEVVVQQSGLCKWIRKLDGTVALAAKPDMVLTVEGYLGTGHTRIVVATAGSVAPPAVMWKIDAEGRIMLEHSPDLGLSVPYGKFESGAPVILSNVTVAGENNKFRLNAASGGSLQAATPSKLRISGSRGDPNTLWTSLTGAITYQQGYIAISQAYRDADSSWAYVTENPHHPQIASFVKEPWGSKGFLLKLVEGKGKAKNEPRYMSCILDLTDDRRDENSTWVYVTKKRTLASAFEEESTKEGLVLKSGSSYLCCAKFKDRPTEFGSDYTWLYSVHSSHLAACVVVEALPDAKQEEPWWKAFLRKYQKHIQLFLILLGVLVVVSIILAISQPSPARDDPLQIIVPYDCNHQPERMWSNTKTAWCCKHHTLGCPTTEAPARAPVGGVPGVPGTAGTMLAPKTADDDCFTDVLNWQRDWTISKQNFCCEKHGIACKAALTTPAFNCNEDYHSWTERWSYRKKLWCCLHHERGCPAGGQVQSTFDCAAGYEDSDTWAQEKREWCCYHASVGCPTSPSAKYNCDAGYTNWLHGWSEGKKVWCCFHSGRACSETSNDKAYDCDAGFDNWQVGWSNSKIDFCCQTQQKGCAHVV</sequence>
<accession>A0A9P1GMI4</accession>
<dbReference type="EMBL" id="CAMXCT010006644">
    <property type="protein sequence ID" value="CAI4017568.1"/>
    <property type="molecule type" value="Genomic_DNA"/>
</dbReference>
<dbReference type="Proteomes" id="UP001152797">
    <property type="component" value="Unassembled WGS sequence"/>
</dbReference>
<keyword evidence="1" id="KW-0472">Membrane</keyword>
<dbReference type="EMBL" id="CAMXCT030006644">
    <property type="protein sequence ID" value="CAL4804880.1"/>
    <property type="molecule type" value="Genomic_DNA"/>
</dbReference>
<keyword evidence="1" id="KW-0812">Transmembrane</keyword>
<keyword evidence="1" id="KW-1133">Transmembrane helix</keyword>
<gene>
    <name evidence="2" type="ORF">C1SCF055_LOCUS42204</name>
</gene>
<evidence type="ECO:0000313" key="3">
    <source>
        <dbReference type="EMBL" id="CAL1170943.1"/>
    </source>
</evidence>
<keyword evidence="4" id="KW-1185">Reference proteome</keyword>
<evidence type="ECO:0000313" key="2">
    <source>
        <dbReference type="EMBL" id="CAI4017568.1"/>
    </source>
</evidence>
<proteinExistence type="predicted"/>
<dbReference type="EMBL" id="CAMXCT020006644">
    <property type="protein sequence ID" value="CAL1170943.1"/>
    <property type="molecule type" value="Genomic_DNA"/>
</dbReference>
<comment type="caution">
    <text evidence="2">The sequence shown here is derived from an EMBL/GenBank/DDBJ whole genome shotgun (WGS) entry which is preliminary data.</text>
</comment>
<feature type="transmembrane region" description="Helical" evidence="1">
    <location>
        <begin position="364"/>
        <end position="383"/>
    </location>
</feature>
<name>A0A9P1GMI4_9DINO</name>
<protein>
    <submittedName>
        <fullName evidence="2">Uncharacterized protein</fullName>
    </submittedName>
</protein>
<evidence type="ECO:0000256" key="1">
    <source>
        <dbReference type="SAM" id="Phobius"/>
    </source>
</evidence>
<organism evidence="2">
    <name type="scientific">Cladocopium goreaui</name>
    <dbReference type="NCBI Taxonomy" id="2562237"/>
    <lineage>
        <taxon>Eukaryota</taxon>
        <taxon>Sar</taxon>
        <taxon>Alveolata</taxon>
        <taxon>Dinophyceae</taxon>
        <taxon>Suessiales</taxon>
        <taxon>Symbiodiniaceae</taxon>
        <taxon>Cladocopium</taxon>
    </lineage>
</organism>
<dbReference type="AlphaFoldDB" id="A0A9P1GMI4"/>
<dbReference type="OrthoDB" id="407862at2759"/>